<evidence type="ECO:0000259" key="2">
    <source>
        <dbReference type="Pfam" id="PF10099"/>
    </source>
</evidence>
<proteinExistence type="predicted"/>
<feature type="transmembrane region" description="Helical" evidence="1">
    <location>
        <begin position="92"/>
        <end position="113"/>
    </location>
</feature>
<reference evidence="4" key="1">
    <citation type="journal article" date="2023" name="Mar. Drugs">
        <title>Gemmata algarum, a Novel Planctomycete Isolated from an Algal Mat, Displays Antimicrobial Activity.</title>
        <authorList>
            <person name="Kumar G."/>
            <person name="Kallscheuer N."/>
            <person name="Kashif M."/>
            <person name="Ahamad S."/>
            <person name="Jagadeeshwari U."/>
            <person name="Pannikurungottu S."/>
            <person name="Haufschild T."/>
            <person name="Kabuu M."/>
            <person name="Sasikala C."/>
            <person name="Jogler C."/>
            <person name="Ramana C."/>
        </authorList>
    </citation>
    <scope>NUCLEOTIDE SEQUENCE [LARGE SCALE GENOMIC DNA]</scope>
    <source>
        <strain evidence="4">JC673</strain>
    </source>
</reference>
<keyword evidence="1" id="KW-0472">Membrane</keyword>
<keyword evidence="1" id="KW-0812">Transmembrane</keyword>
<evidence type="ECO:0000313" key="4">
    <source>
        <dbReference type="Proteomes" id="UP001272242"/>
    </source>
</evidence>
<organism evidence="3 4">
    <name type="scientific">Gemmata algarum</name>
    <dbReference type="NCBI Taxonomy" id="2975278"/>
    <lineage>
        <taxon>Bacteria</taxon>
        <taxon>Pseudomonadati</taxon>
        <taxon>Planctomycetota</taxon>
        <taxon>Planctomycetia</taxon>
        <taxon>Gemmatales</taxon>
        <taxon>Gemmataceae</taxon>
        <taxon>Gemmata</taxon>
    </lineage>
</organism>
<dbReference type="Pfam" id="PF10099">
    <property type="entry name" value="RskA_C"/>
    <property type="match status" value="1"/>
</dbReference>
<evidence type="ECO:0000313" key="3">
    <source>
        <dbReference type="EMBL" id="MDY3562339.1"/>
    </source>
</evidence>
<comment type="caution">
    <text evidence="3">The sequence shown here is derived from an EMBL/GenBank/DDBJ whole genome shotgun (WGS) entry which is preliminary data.</text>
</comment>
<dbReference type="EMBL" id="JAXBLV010000211">
    <property type="protein sequence ID" value="MDY3562339.1"/>
    <property type="molecule type" value="Genomic_DNA"/>
</dbReference>
<evidence type="ECO:0000256" key="1">
    <source>
        <dbReference type="SAM" id="Phobius"/>
    </source>
</evidence>
<protein>
    <submittedName>
        <fullName evidence="3">Anti-sigma factor</fullName>
    </submittedName>
</protein>
<dbReference type="PANTHER" id="PTHR37461:SF1">
    <property type="entry name" value="ANTI-SIGMA-K FACTOR RSKA"/>
    <property type="match status" value="1"/>
</dbReference>
<keyword evidence="4" id="KW-1185">Reference proteome</keyword>
<gene>
    <name evidence="3" type="ORF">R5W23_003805</name>
</gene>
<dbReference type="RefSeq" id="WP_261190653.1">
    <property type="nucleotide sequence ID" value="NZ_JAXBLV010000211.1"/>
</dbReference>
<dbReference type="InterPro" id="IPR018764">
    <property type="entry name" value="RskA_C"/>
</dbReference>
<dbReference type="Proteomes" id="UP001272242">
    <property type="component" value="Unassembled WGS sequence"/>
</dbReference>
<keyword evidence="1" id="KW-1133">Transmembrane helix</keyword>
<name>A0ABU5F588_9BACT</name>
<dbReference type="PANTHER" id="PTHR37461">
    <property type="entry name" value="ANTI-SIGMA-K FACTOR RSKA"/>
    <property type="match status" value="1"/>
</dbReference>
<feature type="domain" description="Anti-sigma K factor RskA C-terminal" evidence="2">
    <location>
        <begin position="101"/>
        <end position="224"/>
    </location>
</feature>
<accession>A0ABU5F588</accession>
<dbReference type="InterPro" id="IPR051474">
    <property type="entry name" value="Anti-sigma-K/W_factor"/>
</dbReference>
<sequence>MSLKHDRLDELLALEATQGLAPADAAELDALLAQFPDEDPDGLELAAAAIHLSLIGPREPLPADLAERLELTAVAMPSVPVRLAKPRPSRAWVAWSGWAVAASLACVLAFALWPKKEPTLAELRDRLRPQAVAFAAADKPGLSGEVLWSTAKQEGYLELKGLPPLDPSKEQYQLWIVDPTKKQPVDGGVFDVRPDGTALVRVRAPIRVGEANAFAVTKEVAGGVVVSDGPHLLVLKPKSG</sequence>